<keyword evidence="4" id="KW-0808">Transferase</keyword>
<accession>A0A6A5UES1</accession>
<reference evidence="4" key="1">
    <citation type="journal article" date="2020" name="Stud. Mycol.">
        <title>101 Dothideomycetes genomes: a test case for predicting lifestyles and emergence of pathogens.</title>
        <authorList>
            <person name="Haridas S."/>
            <person name="Albert R."/>
            <person name="Binder M."/>
            <person name="Bloem J."/>
            <person name="Labutti K."/>
            <person name="Salamov A."/>
            <person name="Andreopoulos B."/>
            <person name="Baker S."/>
            <person name="Barry K."/>
            <person name="Bills G."/>
            <person name="Bluhm B."/>
            <person name="Cannon C."/>
            <person name="Castanera R."/>
            <person name="Culley D."/>
            <person name="Daum C."/>
            <person name="Ezra D."/>
            <person name="Gonzalez J."/>
            <person name="Henrissat B."/>
            <person name="Kuo A."/>
            <person name="Liang C."/>
            <person name="Lipzen A."/>
            <person name="Lutzoni F."/>
            <person name="Magnuson J."/>
            <person name="Mondo S."/>
            <person name="Nolan M."/>
            <person name="Ohm R."/>
            <person name="Pangilinan J."/>
            <person name="Park H.-J."/>
            <person name="Ramirez L."/>
            <person name="Alfaro M."/>
            <person name="Sun H."/>
            <person name="Tritt A."/>
            <person name="Yoshinaga Y."/>
            <person name="Zwiers L.-H."/>
            <person name="Turgeon B."/>
            <person name="Goodwin S."/>
            <person name="Spatafora J."/>
            <person name="Crous P."/>
            <person name="Grigoriev I."/>
        </authorList>
    </citation>
    <scope>NUCLEOTIDE SEQUENCE</scope>
    <source>
        <strain evidence="4">CBS 675.92</strain>
    </source>
</reference>
<sequence length="263" mass="29436">MTTAKKARTTPPYELIYWPQIPGRGEFIRLALEATGTSYTDIANESKDGINAVLALKDENATSSGDGNPPAFAPPALKVPGEGKEGKSLIIYQTPSILAYLGDKLGLAGADEAEKHWILSHTLTALDLNSETHDSHHPIASQLYYEDQKTEALRRSRDFREARLPKFFGFFERVLKSNEEGGGKFLVGGKLSYADTTLWHVLDGLKFAFPKELEAREKDYPTLFGSFYDSVKEISGLKEYLASERRLPYSQGVFRHYPELDRQ</sequence>
<organism evidence="4 5">
    <name type="scientific">Byssothecium circinans</name>
    <dbReference type="NCBI Taxonomy" id="147558"/>
    <lineage>
        <taxon>Eukaryota</taxon>
        <taxon>Fungi</taxon>
        <taxon>Dikarya</taxon>
        <taxon>Ascomycota</taxon>
        <taxon>Pezizomycotina</taxon>
        <taxon>Dothideomycetes</taxon>
        <taxon>Pleosporomycetidae</taxon>
        <taxon>Pleosporales</taxon>
        <taxon>Massarineae</taxon>
        <taxon>Massarinaceae</taxon>
        <taxon>Byssothecium</taxon>
    </lineage>
</organism>
<dbReference type="FunFam" id="1.20.1050.10:FF:000051">
    <property type="entry name" value="Glutathione S-transferase"/>
    <property type="match status" value="1"/>
</dbReference>
<dbReference type="SUPFAM" id="SSF52833">
    <property type="entry name" value="Thioredoxin-like"/>
    <property type="match status" value="1"/>
</dbReference>
<evidence type="ECO:0000259" key="3">
    <source>
        <dbReference type="PROSITE" id="PS50405"/>
    </source>
</evidence>
<dbReference type="InterPro" id="IPR050213">
    <property type="entry name" value="GST_superfamily"/>
</dbReference>
<dbReference type="CDD" id="cd03192">
    <property type="entry name" value="GST_C_Sigma_like"/>
    <property type="match status" value="1"/>
</dbReference>
<dbReference type="GO" id="GO:0004364">
    <property type="term" value="F:glutathione transferase activity"/>
    <property type="evidence" value="ECO:0007669"/>
    <property type="project" value="TreeGrafter"/>
</dbReference>
<dbReference type="PROSITE" id="PS50405">
    <property type="entry name" value="GST_CTER"/>
    <property type="match status" value="1"/>
</dbReference>
<dbReference type="Gene3D" id="1.20.1050.10">
    <property type="match status" value="1"/>
</dbReference>
<dbReference type="PANTHER" id="PTHR11571">
    <property type="entry name" value="GLUTATHIONE S-TRANSFERASE"/>
    <property type="match status" value="1"/>
</dbReference>
<dbReference type="PANTHER" id="PTHR11571:SF263">
    <property type="entry name" value="GLUTATHIONE S-TRANSFERASE"/>
    <property type="match status" value="1"/>
</dbReference>
<gene>
    <name evidence="4" type="ORF">CC80DRAFT_488686</name>
</gene>
<evidence type="ECO:0000259" key="2">
    <source>
        <dbReference type="PROSITE" id="PS50404"/>
    </source>
</evidence>
<feature type="region of interest" description="Disordered" evidence="1">
    <location>
        <begin position="61"/>
        <end position="83"/>
    </location>
</feature>
<dbReference type="Proteomes" id="UP000800035">
    <property type="component" value="Unassembled WGS sequence"/>
</dbReference>
<dbReference type="OrthoDB" id="414243at2759"/>
<dbReference type="InterPro" id="IPR004045">
    <property type="entry name" value="Glutathione_S-Trfase_N"/>
</dbReference>
<dbReference type="Pfam" id="PF14497">
    <property type="entry name" value="GST_C_3"/>
    <property type="match status" value="1"/>
</dbReference>
<dbReference type="InterPro" id="IPR010987">
    <property type="entry name" value="Glutathione-S-Trfase_C-like"/>
</dbReference>
<dbReference type="AlphaFoldDB" id="A0A6A5UES1"/>
<dbReference type="SUPFAM" id="SSF47616">
    <property type="entry name" value="GST C-terminal domain-like"/>
    <property type="match status" value="1"/>
</dbReference>
<proteinExistence type="predicted"/>
<evidence type="ECO:0000313" key="5">
    <source>
        <dbReference type="Proteomes" id="UP000800035"/>
    </source>
</evidence>
<evidence type="ECO:0000313" key="4">
    <source>
        <dbReference type="EMBL" id="KAF1961396.1"/>
    </source>
</evidence>
<evidence type="ECO:0000256" key="1">
    <source>
        <dbReference type="SAM" id="MobiDB-lite"/>
    </source>
</evidence>
<keyword evidence="5" id="KW-1185">Reference proteome</keyword>
<dbReference type="InterPro" id="IPR036282">
    <property type="entry name" value="Glutathione-S-Trfase_C_sf"/>
</dbReference>
<dbReference type="EMBL" id="ML976981">
    <property type="protein sequence ID" value="KAF1961396.1"/>
    <property type="molecule type" value="Genomic_DNA"/>
</dbReference>
<dbReference type="GO" id="GO:0006749">
    <property type="term" value="P:glutathione metabolic process"/>
    <property type="evidence" value="ECO:0007669"/>
    <property type="project" value="TreeGrafter"/>
</dbReference>
<feature type="domain" description="GST N-terminal" evidence="2">
    <location>
        <begin position="12"/>
        <end position="109"/>
    </location>
</feature>
<dbReference type="InterPro" id="IPR036249">
    <property type="entry name" value="Thioredoxin-like_sf"/>
</dbReference>
<dbReference type="Gene3D" id="3.40.30.10">
    <property type="entry name" value="Glutaredoxin"/>
    <property type="match status" value="1"/>
</dbReference>
<dbReference type="PROSITE" id="PS50404">
    <property type="entry name" value="GST_NTER"/>
    <property type="match status" value="1"/>
</dbReference>
<dbReference type="InterPro" id="IPR004046">
    <property type="entry name" value="GST_C"/>
</dbReference>
<feature type="domain" description="GST C-terminal" evidence="3">
    <location>
        <begin position="111"/>
        <end position="249"/>
    </location>
</feature>
<name>A0A6A5UES1_9PLEO</name>
<protein>
    <submittedName>
        <fullName evidence="4">Glutathione S-transferase protein-like protein</fullName>
    </submittedName>
</protein>